<feature type="domain" description="Protein kinase" evidence="11">
    <location>
        <begin position="323"/>
        <end position="665"/>
    </location>
</feature>
<keyword evidence="4 10" id="KW-0067">ATP-binding</keyword>
<reference evidence="12" key="1">
    <citation type="submission" date="2013-10" db="EMBL/GenBank/DDBJ databases">
        <title>Genomic analysis of the causative agents of coccidiosis in chickens.</title>
        <authorList>
            <person name="Reid A.J."/>
            <person name="Blake D."/>
            <person name="Billington K."/>
            <person name="Browne H."/>
            <person name="Dunn M."/>
            <person name="Hung S."/>
            <person name="Kawahara F."/>
            <person name="Miranda-Saavedra D."/>
            <person name="Mourier T."/>
            <person name="Nagra H."/>
            <person name="Otto T.D."/>
            <person name="Rawlings N."/>
            <person name="Sanchez A."/>
            <person name="Sanders M."/>
            <person name="Subramaniam C."/>
            <person name="Tay Y."/>
            <person name="Dear P."/>
            <person name="Doerig C."/>
            <person name="Gruber A."/>
            <person name="Parkinson J."/>
            <person name="Shirley M."/>
            <person name="Wan K.L."/>
            <person name="Berriman M."/>
            <person name="Tomley F."/>
            <person name="Pain A."/>
        </authorList>
    </citation>
    <scope>NUCLEOTIDE SEQUENCE [LARGE SCALE GENOMIC DNA]</scope>
    <source>
        <strain evidence="12">Houghton</strain>
    </source>
</reference>
<proteinExistence type="inferred from homology"/>
<evidence type="ECO:0000256" key="10">
    <source>
        <dbReference type="PROSITE-ProRule" id="PRU10141"/>
    </source>
</evidence>
<dbReference type="PANTHER" id="PTHR48013:SF9">
    <property type="entry name" value="DUAL SPECIFICITY MITOGEN-ACTIVATED PROTEIN KINASE KINASE 5"/>
    <property type="match status" value="1"/>
</dbReference>
<dbReference type="Pfam" id="PF00069">
    <property type="entry name" value="Pkinase"/>
    <property type="match status" value="1"/>
</dbReference>
<sequence>MRSALLFAVSPALVFGFKTDRRDLSSLSLFSSPSLKIQDEGAFEAASFLNRLRGIPLGMPAGAVSPQQHALQMRGAEQQRMRLGDMYGRLRERAPMPVPAKPMAVAHAPLRAVPRVLPRAQVAQLARPLTPAARLIRPAAPAPPMGVPAAHIGRPVAPLARVERPLGAGLGPRPQPWPLAREARLLRMPAPAPMQAQGVLGRGALLRTATVLPPRAAAAAPAAAAPAAGAGSRLPEAPAELPAEQREQILKQIKEDVVQVMKRNVDAKARDKEVAGRAARHPVENVAHAALVKISGGGAADEIILTNITDPITGVVLLPQCSVKELRVLGVGGMGMVLAVGIVGDADAAVLGSKELAMKLMYEQLAEEPSTVPSAASLPPQLLRSVADGLEELFRQELDPLHTVAAAAQATGETTGQPAASSKEIASHNHWALPLYQASLGTAGSAVYVHEGFAFLGKVLLSEIMLGDAALLIYGSSSGIPVARLGIPAKEYVCGELIAATAKLHAAGMCHWDIKPENMLIADNGDVYLADFGMSSKTNEKRSCEDKLTPMYMEPSHAACAIKHGFVYLDPRYDAWSVGLSCYILLTDAKLLPYGMSTARHVTPFLANLDPKTNPRAPPFLKNPEDELKEHGVSPFWASLVGSLLNRDRTARPTPQEIVAKYPHFPVESSE</sequence>
<dbReference type="GO" id="GO:0004708">
    <property type="term" value="F:MAP kinase kinase activity"/>
    <property type="evidence" value="ECO:0007669"/>
    <property type="project" value="UniProtKB-EC"/>
</dbReference>
<dbReference type="PROSITE" id="PS50011">
    <property type="entry name" value="PROTEIN_KINASE_DOM"/>
    <property type="match status" value="1"/>
</dbReference>
<gene>
    <name evidence="12" type="ORF">ETH_00027700</name>
</gene>
<accession>U6KH66</accession>
<dbReference type="PROSITE" id="PS00108">
    <property type="entry name" value="PROTEIN_KINASE_ST"/>
    <property type="match status" value="1"/>
</dbReference>
<evidence type="ECO:0000256" key="3">
    <source>
        <dbReference type="ARBA" id="ARBA00022777"/>
    </source>
</evidence>
<keyword evidence="1" id="KW-0808">Transferase</keyword>
<evidence type="ECO:0000256" key="9">
    <source>
        <dbReference type="ARBA" id="ARBA00051693"/>
    </source>
</evidence>
<dbReference type="EMBL" id="HG673752">
    <property type="protein sequence ID" value="CDJ37299.1"/>
    <property type="molecule type" value="Genomic_DNA"/>
</dbReference>
<keyword evidence="13" id="KW-1185">Reference proteome</keyword>
<dbReference type="GeneID" id="25254633"/>
<dbReference type="SUPFAM" id="SSF56112">
    <property type="entry name" value="Protein kinase-like (PK-like)"/>
    <property type="match status" value="1"/>
</dbReference>
<evidence type="ECO:0000259" key="11">
    <source>
        <dbReference type="PROSITE" id="PS50011"/>
    </source>
</evidence>
<comment type="catalytic activity">
    <reaction evidence="9">
        <text>L-tyrosyl-[protein] + ATP = O-phospho-L-tyrosyl-[protein] + ADP + H(+)</text>
        <dbReference type="Rhea" id="RHEA:10596"/>
        <dbReference type="Rhea" id="RHEA-COMP:10136"/>
        <dbReference type="Rhea" id="RHEA-COMP:20101"/>
        <dbReference type="ChEBI" id="CHEBI:15378"/>
        <dbReference type="ChEBI" id="CHEBI:30616"/>
        <dbReference type="ChEBI" id="CHEBI:46858"/>
        <dbReference type="ChEBI" id="CHEBI:61978"/>
        <dbReference type="ChEBI" id="CHEBI:456216"/>
        <dbReference type="EC" id="2.7.12.2"/>
    </reaction>
</comment>
<dbReference type="Gene3D" id="1.10.510.10">
    <property type="entry name" value="Transferase(Phosphotransferase) domain 1"/>
    <property type="match status" value="1"/>
</dbReference>
<dbReference type="InterPro" id="IPR000719">
    <property type="entry name" value="Prot_kinase_dom"/>
</dbReference>
<dbReference type="OrthoDB" id="346916at2759"/>
<dbReference type="PANTHER" id="PTHR48013">
    <property type="entry name" value="DUAL SPECIFICITY MITOGEN-ACTIVATED PROTEIN KINASE KINASE 5-RELATED"/>
    <property type="match status" value="1"/>
</dbReference>
<keyword evidence="3 12" id="KW-0418">Kinase</keyword>
<dbReference type="PROSITE" id="PS00107">
    <property type="entry name" value="PROTEIN_KINASE_ATP"/>
    <property type="match status" value="1"/>
</dbReference>
<comment type="similarity">
    <text evidence="5">Belongs to the protein kinase superfamily. STE Ser/Thr protein kinase family. MAP kinase kinase subfamily.</text>
</comment>
<dbReference type="EC" id="2.7.12.2" evidence="6"/>
<dbReference type="VEuPathDB" id="ToxoDB:ETH_00027700"/>
<protein>
    <recommendedName>
        <fullName evidence="6">mitogen-activated protein kinase kinase</fullName>
        <ecNumber evidence="6">2.7.12.2</ecNumber>
    </recommendedName>
</protein>
<dbReference type="OMA" id="PWPLARE"/>
<dbReference type="AlphaFoldDB" id="U6KH66"/>
<dbReference type="GO" id="GO:0005524">
    <property type="term" value="F:ATP binding"/>
    <property type="evidence" value="ECO:0007669"/>
    <property type="project" value="UniProtKB-UniRule"/>
</dbReference>
<comment type="catalytic activity">
    <reaction evidence="7">
        <text>L-seryl-[protein] + ATP = O-phospho-L-seryl-[protein] + ADP + H(+)</text>
        <dbReference type="Rhea" id="RHEA:17989"/>
        <dbReference type="Rhea" id="RHEA-COMP:9863"/>
        <dbReference type="Rhea" id="RHEA-COMP:11604"/>
        <dbReference type="ChEBI" id="CHEBI:15378"/>
        <dbReference type="ChEBI" id="CHEBI:29999"/>
        <dbReference type="ChEBI" id="CHEBI:30616"/>
        <dbReference type="ChEBI" id="CHEBI:83421"/>
        <dbReference type="ChEBI" id="CHEBI:456216"/>
        <dbReference type="EC" id="2.7.12.2"/>
    </reaction>
</comment>
<dbReference type="SMART" id="SM00220">
    <property type="entry name" value="S_TKc"/>
    <property type="match status" value="1"/>
</dbReference>
<dbReference type="InterPro" id="IPR008271">
    <property type="entry name" value="Ser/Thr_kinase_AS"/>
</dbReference>
<name>U6KH66_EIMTE</name>
<evidence type="ECO:0000256" key="1">
    <source>
        <dbReference type="ARBA" id="ARBA00022679"/>
    </source>
</evidence>
<evidence type="ECO:0000256" key="2">
    <source>
        <dbReference type="ARBA" id="ARBA00022741"/>
    </source>
</evidence>
<keyword evidence="2 10" id="KW-0547">Nucleotide-binding</keyword>
<evidence type="ECO:0000313" key="12">
    <source>
        <dbReference type="EMBL" id="CDJ37299.1"/>
    </source>
</evidence>
<evidence type="ECO:0000256" key="6">
    <source>
        <dbReference type="ARBA" id="ARBA00038999"/>
    </source>
</evidence>
<dbReference type="VEuPathDB" id="ToxoDB:ETH2_1303600"/>
<dbReference type="InterPro" id="IPR011009">
    <property type="entry name" value="Kinase-like_dom_sf"/>
</dbReference>
<evidence type="ECO:0000256" key="4">
    <source>
        <dbReference type="ARBA" id="ARBA00022840"/>
    </source>
</evidence>
<dbReference type="RefSeq" id="XP_013228137.1">
    <property type="nucleotide sequence ID" value="XM_013372683.1"/>
</dbReference>
<dbReference type="InterPro" id="IPR017441">
    <property type="entry name" value="Protein_kinase_ATP_BS"/>
</dbReference>
<evidence type="ECO:0000256" key="8">
    <source>
        <dbReference type="ARBA" id="ARBA00049299"/>
    </source>
</evidence>
<comment type="catalytic activity">
    <reaction evidence="8">
        <text>L-threonyl-[protein] + ATP = O-phospho-L-threonyl-[protein] + ADP + H(+)</text>
        <dbReference type="Rhea" id="RHEA:46608"/>
        <dbReference type="Rhea" id="RHEA-COMP:11060"/>
        <dbReference type="Rhea" id="RHEA-COMP:11605"/>
        <dbReference type="ChEBI" id="CHEBI:15378"/>
        <dbReference type="ChEBI" id="CHEBI:30013"/>
        <dbReference type="ChEBI" id="CHEBI:30616"/>
        <dbReference type="ChEBI" id="CHEBI:61977"/>
        <dbReference type="ChEBI" id="CHEBI:456216"/>
        <dbReference type="EC" id="2.7.12.2"/>
    </reaction>
</comment>
<dbReference type="Proteomes" id="UP000030747">
    <property type="component" value="Unassembled WGS sequence"/>
</dbReference>
<feature type="binding site" evidence="10">
    <location>
        <position position="359"/>
    </location>
    <ligand>
        <name>ATP</name>
        <dbReference type="ChEBI" id="CHEBI:30616"/>
    </ligand>
</feature>
<reference evidence="12" key="2">
    <citation type="submission" date="2013-10" db="EMBL/GenBank/DDBJ databases">
        <authorList>
            <person name="Aslett M."/>
        </authorList>
    </citation>
    <scope>NUCLEOTIDE SEQUENCE [LARGE SCALE GENOMIC DNA]</scope>
    <source>
        <strain evidence="12">Houghton</strain>
    </source>
</reference>
<evidence type="ECO:0000256" key="5">
    <source>
        <dbReference type="ARBA" id="ARBA00038035"/>
    </source>
</evidence>
<evidence type="ECO:0000313" key="13">
    <source>
        <dbReference type="Proteomes" id="UP000030747"/>
    </source>
</evidence>
<organism evidence="12 13">
    <name type="scientific">Eimeria tenella</name>
    <name type="common">Coccidian parasite</name>
    <dbReference type="NCBI Taxonomy" id="5802"/>
    <lineage>
        <taxon>Eukaryota</taxon>
        <taxon>Sar</taxon>
        <taxon>Alveolata</taxon>
        <taxon>Apicomplexa</taxon>
        <taxon>Conoidasida</taxon>
        <taxon>Coccidia</taxon>
        <taxon>Eucoccidiorida</taxon>
        <taxon>Eimeriorina</taxon>
        <taxon>Eimeriidae</taxon>
        <taxon>Eimeria</taxon>
    </lineage>
</organism>
<evidence type="ECO:0000256" key="7">
    <source>
        <dbReference type="ARBA" id="ARBA00049014"/>
    </source>
</evidence>